<organism evidence="12 13">
    <name type="scientific">Nadsonia fulvescens var. elongata DSM 6958</name>
    <dbReference type="NCBI Taxonomy" id="857566"/>
    <lineage>
        <taxon>Eukaryota</taxon>
        <taxon>Fungi</taxon>
        <taxon>Dikarya</taxon>
        <taxon>Ascomycota</taxon>
        <taxon>Saccharomycotina</taxon>
        <taxon>Dipodascomycetes</taxon>
        <taxon>Dipodascales</taxon>
        <taxon>Dipodascales incertae sedis</taxon>
        <taxon>Nadsonia</taxon>
    </lineage>
</organism>
<dbReference type="PANTHER" id="PTHR10856:SF0">
    <property type="entry name" value="CORONIN"/>
    <property type="match status" value="1"/>
</dbReference>
<gene>
    <name evidence="12" type="ORF">NADFUDRAFT_44659</name>
</gene>
<dbReference type="GO" id="GO:0051015">
    <property type="term" value="F:actin filament binding"/>
    <property type="evidence" value="ECO:0007669"/>
    <property type="project" value="TreeGrafter"/>
</dbReference>
<feature type="compositionally biased region" description="Basic and acidic residues" evidence="10">
    <location>
        <begin position="541"/>
        <end position="563"/>
    </location>
</feature>
<dbReference type="GO" id="GO:0110085">
    <property type="term" value="C:mitotic actomyosin contractile ring"/>
    <property type="evidence" value="ECO:0007669"/>
    <property type="project" value="EnsemblFungi"/>
</dbReference>
<dbReference type="InterPro" id="IPR020472">
    <property type="entry name" value="WD40_PAC1"/>
</dbReference>
<evidence type="ECO:0000256" key="1">
    <source>
        <dbReference type="ARBA" id="ARBA00009482"/>
    </source>
</evidence>
<keyword evidence="4 9" id="KW-0677">Repeat</keyword>
<feature type="repeat" description="WD" evidence="8">
    <location>
        <begin position="175"/>
        <end position="216"/>
    </location>
</feature>
<feature type="region of interest" description="Disordered" evidence="10">
    <location>
        <begin position="580"/>
        <end position="601"/>
    </location>
</feature>
<dbReference type="SMART" id="SM01166">
    <property type="entry name" value="DUF1899"/>
    <property type="match status" value="1"/>
</dbReference>
<keyword evidence="13" id="KW-1185">Reference proteome</keyword>
<evidence type="ECO:0000256" key="8">
    <source>
        <dbReference type="PROSITE-ProRule" id="PRU00221"/>
    </source>
</evidence>
<evidence type="ECO:0000256" key="5">
    <source>
        <dbReference type="ARBA" id="ARBA00023054"/>
    </source>
</evidence>
<evidence type="ECO:0000256" key="3">
    <source>
        <dbReference type="ARBA" id="ARBA00022574"/>
    </source>
</evidence>
<dbReference type="GO" id="GO:1990819">
    <property type="term" value="C:mating projection actin fusion focus"/>
    <property type="evidence" value="ECO:0007669"/>
    <property type="project" value="EnsemblFungi"/>
</dbReference>
<dbReference type="InterPro" id="IPR036322">
    <property type="entry name" value="WD40_repeat_dom_sf"/>
</dbReference>
<dbReference type="Pfam" id="PF16300">
    <property type="entry name" value="WD40_4"/>
    <property type="match status" value="1"/>
</dbReference>
<comment type="subunit">
    <text evidence="7">Binds to F-actin.</text>
</comment>
<evidence type="ECO:0000256" key="6">
    <source>
        <dbReference type="ARBA" id="ARBA00023203"/>
    </source>
</evidence>
<accession>A0A1E3PRL2</accession>
<dbReference type="GO" id="GO:0007015">
    <property type="term" value="P:actin filament organization"/>
    <property type="evidence" value="ECO:0007669"/>
    <property type="project" value="TreeGrafter"/>
</dbReference>
<dbReference type="PROSITE" id="PS00678">
    <property type="entry name" value="WD_REPEATS_1"/>
    <property type="match status" value="2"/>
</dbReference>
<feature type="repeat" description="WD" evidence="8">
    <location>
        <begin position="133"/>
        <end position="175"/>
    </location>
</feature>
<feature type="region of interest" description="Disordered" evidence="10">
    <location>
        <begin position="502"/>
        <end position="563"/>
    </location>
</feature>
<dbReference type="InterPro" id="IPR015048">
    <property type="entry name" value="DUF1899"/>
</dbReference>
<dbReference type="EMBL" id="KV454406">
    <property type="protein sequence ID" value="ODQ67960.1"/>
    <property type="molecule type" value="Genomic_DNA"/>
</dbReference>
<dbReference type="Pfam" id="PF00400">
    <property type="entry name" value="WD40"/>
    <property type="match status" value="3"/>
</dbReference>
<evidence type="ECO:0000256" key="9">
    <source>
        <dbReference type="RuleBase" id="RU280818"/>
    </source>
</evidence>
<dbReference type="AlphaFoldDB" id="A0A1E3PRL2"/>
<dbReference type="SUPFAM" id="SSF50978">
    <property type="entry name" value="WD40 repeat-like"/>
    <property type="match status" value="1"/>
</dbReference>
<keyword evidence="2" id="KW-0597">Phosphoprotein</keyword>
<dbReference type="InterPro" id="IPR015943">
    <property type="entry name" value="WD40/YVTN_repeat-like_dom_sf"/>
</dbReference>
<dbReference type="SMART" id="SM00320">
    <property type="entry name" value="WD40"/>
    <property type="match status" value="4"/>
</dbReference>
<dbReference type="Pfam" id="PF08953">
    <property type="entry name" value="DUF1899"/>
    <property type="match status" value="1"/>
</dbReference>
<sequence>MSRFVRASKYRHVYGQPSKREFCYDNIRVSNNAWDSNLIKANSKYISVNWEASGGGAFAVIPLTESGKLPDQIPLFRGHTGPVLDTDWNPFSDDIVASASDDGKVGIWKVPENFTLLVDPIEDLQDVGPLAKLSGHQRKVGHVNFHPVANNVLASSSADYTIKLWDIEAGKAKITLQQPDLITSFAFNYDGNLIATTCRDKKIRVWDTRSQTIVSEGPGHSGAKNSRVVWLGQDDRLATTGFSRLSDRQIALWNTTDIAAGPVGGFYHLDTTAGVCMPYYDDDTKCLYLAGKGDGNIRYFEYKDDELFQLSEYQSSDPQRGIAFLPKRALDMHKNEVVRAFKTVNDSHVEPISFIVPRRAETFQMDIYPDCIAGVPSLTADEWFGGKSALPKLISLEALFEGEEAKPFEATKVEKATPTPTSTVPAPAPGAVPSPAVSSSPAIASSPAAASPAAVPVASRESTPVEPKKDVHEALKTASVESLLNKAKESDEPAVPINRALADEASAWDQADDEPKVADVTPVETKPVETKPMETQPVEPVETKPVEAKPVDTKPVESGDLESRLSQLEADVQNLARQLQTKSETISKLQEKVASLESSSN</sequence>
<evidence type="ECO:0000313" key="13">
    <source>
        <dbReference type="Proteomes" id="UP000095009"/>
    </source>
</evidence>
<feature type="domain" description="DUF1899" evidence="11">
    <location>
        <begin position="3"/>
        <end position="67"/>
    </location>
</feature>
<dbReference type="GO" id="GO:0030139">
    <property type="term" value="C:endocytic vesicle"/>
    <property type="evidence" value="ECO:0007669"/>
    <property type="project" value="EnsemblFungi"/>
</dbReference>
<dbReference type="STRING" id="857566.A0A1E3PRL2"/>
<evidence type="ECO:0000256" key="7">
    <source>
        <dbReference type="ARBA" id="ARBA00062568"/>
    </source>
</evidence>
<evidence type="ECO:0000256" key="10">
    <source>
        <dbReference type="SAM" id="MobiDB-lite"/>
    </source>
</evidence>
<evidence type="ECO:0000259" key="11">
    <source>
        <dbReference type="SMART" id="SM01166"/>
    </source>
</evidence>
<name>A0A1E3PRL2_9ASCO</name>
<comment type="similarity">
    <text evidence="1 9">Belongs to the WD repeat coronin family.</text>
</comment>
<keyword evidence="6" id="KW-0009">Actin-binding</keyword>
<keyword evidence="3 8" id="KW-0853">WD repeat</keyword>
<dbReference type="PROSITE" id="PS50294">
    <property type="entry name" value="WD_REPEATS_REGION"/>
    <property type="match status" value="3"/>
</dbReference>
<dbReference type="OrthoDB" id="1850764at2759"/>
<keyword evidence="5" id="KW-0175">Coiled coil</keyword>
<evidence type="ECO:0000256" key="4">
    <source>
        <dbReference type="ARBA" id="ARBA00022737"/>
    </source>
</evidence>
<protein>
    <recommendedName>
        <fullName evidence="9">Coronin</fullName>
    </recommendedName>
</protein>
<dbReference type="GO" id="GO:0030479">
    <property type="term" value="C:actin cortical patch"/>
    <property type="evidence" value="ECO:0007669"/>
    <property type="project" value="EnsemblFungi"/>
</dbReference>
<dbReference type="InterPro" id="IPR019775">
    <property type="entry name" value="WD40_repeat_CS"/>
</dbReference>
<evidence type="ECO:0000256" key="2">
    <source>
        <dbReference type="ARBA" id="ARBA00022553"/>
    </source>
</evidence>
<dbReference type="InterPro" id="IPR015505">
    <property type="entry name" value="Coronin"/>
</dbReference>
<dbReference type="FunFam" id="2.130.10.10:FF:000197">
    <property type="entry name" value="Coronin"/>
    <property type="match status" value="1"/>
</dbReference>
<dbReference type="Gene3D" id="2.130.10.10">
    <property type="entry name" value="YVTN repeat-like/Quinoprotein amine dehydrogenase"/>
    <property type="match status" value="1"/>
</dbReference>
<dbReference type="PROSITE" id="PS50082">
    <property type="entry name" value="WD_REPEATS_2"/>
    <property type="match status" value="3"/>
</dbReference>
<dbReference type="SMART" id="SM01167">
    <property type="entry name" value="DUF1900"/>
    <property type="match status" value="1"/>
</dbReference>
<proteinExistence type="inferred from homology"/>
<dbReference type="PANTHER" id="PTHR10856">
    <property type="entry name" value="CORONIN"/>
    <property type="match status" value="1"/>
</dbReference>
<dbReference type="Proteomes" id="UP000095009">
    <property type="component" value="Unassembled WGS sequence"/>
</dbReference>
<feature type="region of interest" description="Disordered" evidence="10">
    <location>
        <begin position="409"/>
        <end position="471"/>
    </location>
</feature>
<evidence type="ECO:0000313" key="12">
    <source>
        <dbReference type="EMBL" id="ODQ67960.1"/>
    </source>
</evidence>
<dbReference type="PRINTS" id="PR00320">
    <property type="entry name" value="GPROTEINBRPT"/>
</dbReference>
<reference evidence="12 13" key="1">
    <citation type="journal article" date="2016" name="Proc. Natl. Acad. Sci. U.S.A.">
        <title>Comparative genomics of biotechnologically important yeasts.</title>
        <authorList>
            <person name="Riley R."/>
            <person name="Haridas S."/>
            <person name="Wolfe K.H."/>
            <person name="Lopes M.R."/>
            <person name="Hittinger C.T."/>
            <person name="Goeker M."/>
            <person name="Salamov A.A."/>
            <person name="Wisecaver J.H."/>
            <person name="Long T.M."/>
            <person name="Calvey C.H."/>
            <person name="Aerts A.L."/>
            <person name="Barry K.W."/>
            <person name="Choi C."/>
            <person name="Clum A."/>
            <person name="Coughlan A.Y."/>
            <person name="Deshpande S."/>
            <person name="Douglass A.P."/>
            <person name="Hanson S.J."/>
            <person name="Klenk H.-P."/>
            <person name="LaButti K.M."/>
            <person name="Lapidus A."/>
            <person name="Lindquist E.A."/>
            <person name="Lipzen A.M."/>
            <person name="Meier-Kolthoff J.P."/>
            <person name="Ohm R.A."/>
            <person name="Otillar R.P."/>
            <person name="Pangilinan J.L."/>
            <person name="Peng Y."/>
            <person name="Rokas A."/>
            <person name="Rosa C.A."/>
            <person name="Scheuner C."/>
            <person name="Sibirny A.A."/>
            <person name="Slot J.C."/>
            <person name="Stielow J.B."/>
            <person name="Sun H."/>
            <person name="Kurtzman C.P."/>
            <person name="Blackwell M."/>
            <person name="Grigoriev I.V."/>
            <person name="Jeffries T.W."/>
        </authorList>
    </citation>
    <scope>NUCLEOTIDE SEQUENCE [LARGE SCALE GENOMIC DNA]</scope>
    <source>
        <strain evidence="12 13">DSM 6958</strain>
    </source>
</reference>
<feature type="compositionally biased region" description="Low complexity" evidence="10">
    <location>
        <begin position="433"/>
        <end position="459"/>
    </location>
</feature>
<feature type="repeat" description="WD" evidence="8">
    <location>
        <begin position="76"/>
        <end position="118"/>
    </location>
</feature>
<dbReference type="InterPro" id="IPR001680">
    <property type="entry name" value="WD40_rpt"/>
</dbReference>
<feature type="compositionally biased region" description="Low complexity" evidence="10">
    <location>
        <begin position="416"/>
        <end position="425"/>
    </location>
</feature>